<name>A0A9W6KMA9_9ACTN</name>
<gene>
    <name evidence="1" type="ORF">GCM10017581_063980</name>
</gene>
<dbReference type="InterPro" id="IPR045428">
    <property type="entry name" value="EACC1"/>
</dbReference>
<keyword evidence="2" id="KW-1185">Reference proteome</keyword>
<evidence type="ECO:0000313" key="2">
    <source>
        <dbReference type="Proteomes" id="UP001143480"/>
    </source>
</evidence>
<organism evidence="1 2">
    <name type="scientific">Dactylosporangium matsuzakiense</name>
    <dbReference type="NCBI Taxonomy" id="53360"/>
    <lineage>
        <taxon>Bacteria</taxon>
        <taxon>Bacillati</taxon>
        <taxon>Actinomycetota</taxon>
        <taxon>Actinomycetes</taxon>
        <taxon>Micromonosporales</taxon>
        <taxon>Micromonosporaceae</taxon>
        <taxon>Dactylosporangium</taxon>
    </lineage>
</organism>
<reference evidence="1" key="2">
    <citation type="submission" date="2023-01" db="EMBL/GenBank/DDBJ databases">
        <authorList>
            <person name="Sun Q."/>
            <person name="Evtushenko L."/>
        </authorList>
    </citation>
    <scope>NUCLEOTIDE SEQUENCE</scope>
    <source>
        <strain evidence="1">VKM Ac-1321</strain>
    </source>
</reference>
<dbReference type="EMBL" id="BSFP01000048">
    <property type="protein sequence ID" value="GLL04651.1"/>
    <property type="molecule type" value="Genomic_DNA"/>
</dbReference>
<evidence type="ECO:0000313" key="1">
    <source>
        <dbReference type="EMBL" id="GLL04651.1"/>
    </source>
</evidence>
<proteinExistence type="predicted"/>
<sequence length="134" mass="14353">MLGRNYVIDHADDILVLAYLIAAPDDDRNDVELGVVQVNRALASLGTLRPVPTAPAPDGTRGIDISAVGAVCAQILPAVPDLLAVLRSLLTWTRQRPGRTAKVVRADGSSIEVTGLSEQDQHLLVEDWLRQPSA</sequence>
<dbReference type="AlphaFoldDB" id="A0A9W6KMA9"/>
<accession>A0A9W6KMA9</accession>
<dbReference type="Proteomes" id="UP001143480">
    <property type="component" value="Unassembled WGS sequence"/>
</dbReference>
<comment type="caution">
    <text evidence="1">The sequence shown here is derived from an EMBL/GenBank/DDBJ whole genome shotgun (WGS) entry which is preliminary data.</text>
</comment>
<dbReference type="Pfam" id="PF19953">
    <property type="entry name" value="EACC1"/>
    <property type="match status" value="1"/>
</dbReference>
<reference evidence="1" key="1">
    <citation type="journal article" date="2014" name="Int. J. Syst. Evol. Microbiol.">
        <title>Complete genome sequence of Corynebacterium casei LMG S-19264T (=DSM 44701T), isolated from a smear-ripened cheese.</title>
        <authorList>
            <consortium name="US DOE Joint Genome Institute (JGI-PGF)"/>
            <person name="Walter F."/>
            <person name="Albersmeier A."/>
            <person name="Kalinowski J."/>
            <person name="Ruckert C."/>
        </authorList>
    </citation>
    <scope>NUCLEOTIDE SEQUENCE</scope>
    <source>
        <strain evidence="1">VKM Ac-1321</strain>
    </source>
</reference>
<protein>
    <submittedName>
        <fullName evidence="1">Uncharacterized protein</fullName>
    </submittedName>
</protein>